<evidence type="ECO:0000259" key="8">
    <source>
        <dbReference type="PROSITE" id="PS51133"/>
    </source>
</evidence>
<evidence type="ECO:0000256" key="1">
    <source>
        <dbReference type="ARBA" id="ARBA00004604"/>
    </source>
</evidence>
<dbReference type="GO" id="GO:0005665">
    <property type="term" value="C:RNA polymerase II, core complex"/>
    <property type="evidence" value="ECO:0007669"/>
    <property type="project" value="TreeGrafter"/>
</dbReference>
<dbReference type="GO" id="GO:0005730">
    <property type="term" value="C:nucleolus"/>
    <property type="evidence" value="ECO:0007669"/>
    <property type="project" value="UniProtKB-SubCell"/>
</dbReference>
<dbReference type="InterPro" id="IPR012164">
    <property type="entry name" value="Rpa12/Rpb9/Rpc10/TFS"/>
</dbReference>
<dbReference type="Pfam" id="PF01096">
    <property type="entry name" value="Zn_ribbon_TFIIS"/>
    <property type="match status" value="1"/>
</dbReference>
<evidence type="ECO:0000256" key="7">
    <source>
        <dbReference type="RuleBase" id="RU003474"/>
    </source>
</evidence>
<dbReference type="GO" id="GO:0008270">
    <property type="term" value="F:zinc ion binding"/>
    <property type="evidence" value="ECO:0007669"/>
    <property type="project" value="UniProtKB-KW"/>
</dbReference>
<keyword evidence="7" id="KW-0240">DNA-directed RNA polymerase</keyword>
<evidence type="ECO:0000256" key="5">
    <source>
        <dbReference type="ARBA" id="ARBA00023242"/>
    </source>
</evidence>
<evidence type="ECO:0000256" key="2">
    <source>
        <dbReference type="ARBA" id="ARBA00022723"/>
    </source>
</evidence>
<dbReference type="GO" id="GO:0003676">
    <property type="term" value="F:nucleic acid binding"/>
    <property type="evidence" value="ECO:0007669"/>
    <property type="project" value="InterPro"/>
</dbReference>
<dbReference type="Pfam" id="PF02150">
    <property type="entry name" value="Zn_ribbon_RPB9"/>
    <property type="match status" value="1"/>
</dbReference>
<accession>A0A7S0SI06</accession>
<name>A0A7S0SI06_9CHLO</name>
<dbReference type="Gene3D" id="2.20.25.10">
    <property type="match status" value="2"/>
</dbReference>
<keyword evidence="5" id="KW-0539">Nucleus</keyword>
<evidence type="ECO:0000256" key="6">
    <source>
        <dbReference type="PROSITE-ProRule" id="PRU00472"/>
    </source>
</evidence>
<dbReference type="GO" id="GO:0003899">
    <property type="term" value="F:DNA-directed RNA polymerase activity"/>
    <property type="evidence" value="ECO:0007669"/>
    <property type="project" value="InterPro"/>
</dbReference>
<dbReference type="GO" id="GO:0006283">
    <property type="term" value="P:transcription-coupled nucleotide-excision repair"/>
    <property type="evidence" value="ECO:0007669"/>
    <property type="project" value="TreeGrafter"/>
</dbReference>
<dbReference type="SMART" id="SM00440">
    <property type="entry name" value="ZnF_C2C2"/>
    <property type="match status" value="1"/>
</dbReference>
<dbReference type="InterPro" id="IPR001529">
    <property type="entry name" value="Zn_ribbon_RPB9"/>
</dbReference>
<gene>
    <name evidence="9" type="ORF">MANT1106_LOCUS8007</name>
</gene>
<organism evidence="9">
    <name type="scientific">Mantoniella antarctica</name>
    <dbReference type="NCBI Taxonomy" id="81844"/>
    <lineage>
        <taxon>Eukaryota</taxon>
        <taxon>Viridiplantae</taxon>
        <taxon>Chlorophyta</taxon>
        <taxon>Mamiellophyceae</taxon>
        <taxon>Mamiellales</taxon>
        <taxon>Mamiellaceae</taxon>
        <taxon>Mantoniella</taxon>
    </lineage>
</organism>
<dbReference type="PANTHER" id="PTHR11239">
    <property type="entry name" value="DNA-DIRECTED RNA POLYMERASE"/>
    <property type="match status" value="1"/>
</dbReference>
<evidence type="ECO:0000256" key="4">
    <source>
        <dbReference type="ARBA" id="ARBA00022833"/>
    </source>
</evidence>
<dbReference type="EMBL" id="HBFC01013719">
    <property type="protein sequence ID" value="CAD8705324.1"/>
    <property type="molecule type" value="Transcribed_RNA"/>
</dbReference>
<dbReference type="SUPFAM" id="SSF57783">
    <property type="entry name" value="Zinc beta-ribbon"/>
    <property type="match status" value="2"/>
</dbReference>
<dbReference type="CDD" id="cd10508">
    <property type="entry name" value="Zn-ribbon_RPB9"/>
    <property type="match status" value="1"/>
</dbReference>
<reference evidence="9" key="1">
    <citation type="submission" date="2021-01" db="EMBL/GenBank/DDBJ databases">
        <authorList>
            <person name="Corre E."/>
            <person name="Pelletier E."/>
            <person name="Niang G."/>
            <person name="Scheremetjew M."/>
            <person name="Finn R."/>
            <person name="Kale V."/>
            <person name="Holt S."/>
            <person name="Cochrane G."/>
            <person name="Meng A."/>
            <person name="Brown T."/>
            <person name="Cohen L."/>
        </authorList>
    </citation>
    <scope>NUCLEOTIDE SEQUENCE</scope>
    <source>
        <strain evidence="9">SL-175</strain>
    </source>
</reference>
<comment type="subcellular location">
    <subcellularLocation>
        <location evidence="1">Nucleus</location>
        <location evidence="1">Nucleolus</location>
    </subcellularLocation>
</comment>
<dbReference type="InterPro" id="IPR001222">
    <property type="entry name" value="Znf_TFIIS"/>
</dbReference>
<dbReference type="GO" id="GO:0001193">
    <property type="term" value="P:maintenance of transcriptional fidelity during transcription elongation by RNA polymerase II"/>
    <property type="evidence" value="ECO:0007669"/>
    <property type="project" value="TreeGrafter"/>
</dbReference>
<dbReference type="PROSITE" id="PS51133">
    <property type="entry name" value="ZF_TFIIS_2"/>
    <property type="match status" value="1"/>
</dbReference>
<comment type="similarity">
    <text evidence="7">Belongs to the archaeal rpoM/eukaryotic RPA12/RPB9/RPC11 RNA polymerase family.</text>
</comment>
<dbReference type="SMART" id="SM00661">
    <property type="entry name" value="RPOL9"/>
    <property type="match status" value="1"/>
</dbReference>
<dbReference type="InterPro" id="IPR034012">
    <property type="entry name" value="Zn_ribbon_RPB9_C"/>
</dbReference>
<keyword evidence="2 7" id="KW-0479">Metal-binding</keyword>
<evidence type="ECO:0000256" key="3">
    <source>
        <dbReference type="ARBA" id="ARBA00022771"/>
    </source>
</evidence>
<feature type="domain" description="TFIIS-type" evidence="8">
    <location>
        <begin position="98"/>
        <end position="135"/>
    </location>
</feature>
<sequence>MASAQDGGALASGAHAPVGELTGRPGAVKLRFCPNSNDLLYPKEDRELKKLVYACRNCDYKVDADDHCVYRHTIHHTAAETTTIIQDVRTDPTLPRSSDVRCPRCEHNEAVFFSLTTSEGMSLFFQCVSCAHKWKDEGGAI</sequence>
<protein>
    <recommendedName>
        <fullName evidence="8">TFIIS-type domain-containing protein</fullName>
    </recommendedName>
</protein>
<dbReference type="PANTHER" id="PTHR11239:SF1">
    <property type="entry name" value="DNA-DIRECTED RNA POLYMERASE II SUBUNIT RPB9"/>
    <property type="match status" value="1"/>
</dbReference>
<keyword evidence="7" id="KW-0804">Transcription</keyword>
<dbReference type="GO" id="GO:0006367">
    <property type="term" value="P:transcription initiation at RNA polymerase II promoter"/>
    <property type="evidence" value="ECO:0007669"/>
    <property type="project" value="TreeGrafter"/>
</dbReference>
<dbReference type="AlphaFoldDB" id="A0A7S0SI06"/>
<keyword evidence="3 6" id="KW-0863">Zinc-finger</keyword>
<proteinExistence type="inferred from homology"/>
<keyword evidence="4" id="KW-0862">Zinc</keyword>
<evidence type="ECO:0000313" key="9">
    <source>
        <dbReference type="EMBL" id="CAD8705324.1"/>
    </source>
</evidence>